<dbReference type="Proteomes" id="UP000180098">
    <property type="component" value="Unassembled WGS sequence"/>
</dbReference>
<evidence type="ECO:0000313" key="2">
    <source>
        <dbReference type="EMBL" id="OIJ15205.1"/>
    </source>
</evidence>
<comment type="caution">
    <text evidence="2">The sequence shown here is derived from an EMBL/GenBank/DDBJ whole genome shotgun (WGS) entry which is preliminary data.</text>
</comment>
<evidence type="ECO:0000256" key="1">
    <source>
        <dbReference type="SAM" id="SignalP"/>
    </source>
</evidence>
<name>A0A1S2LV16_9BACI</name>
<evidence type="ECO:0000313" key="3">
    <source>
        <dbReference type="Proteomes" id="UP000180098"/>
    </source>
</evidence>
<evidence type="ECO:0008006" key="4">
    <source>
        <dbReference type="Google" id="ProtNLM"/>
    </source>
</evidence>
<organism evidence="2 3">
    <name type="scientific">Anaerobacillus arseniciselenatis</name>
    <dbReference type="NCBI Taxonomy" id="85682"/>
    <lineage>
        <taxon>Bacteria</taxon>
        <taxon>Bacillati</taxon>
        <taxon>Bacillota</taxon>
        <taxon>Bacilli</taxon>
        <taxon>Bacillales</taxon>
        <taxon>Bacillaceae</taxon>
        <taxon>Anaerobacillus</taxon>
    </lineage>
</organism>
<gene>
    <name evidence="2" type="ORF">BKP35_04990</name>
</gene>
<reference evidence="2 3" key="1">
    <citation type="submission" date="2016-10" db="EMBL/GenBank/DDBJ databases">
        <title>Draft genome sequences of four alkaliphilic bacteria belonging to the Anaerobacillus genus.</title>
        <authorList>
            <person name="Bassil N.M."/>
            <person name="Lloyd J.R."/>
        </authorList>
    </citation>
    <scope>NUCLEOTIDE SEQUENCE [LARGE SCALE GENOMIC DNA]</scope>
    <source>
        <strain evidence="2 3">DSM 15340</strain>
    </source>
</reference>
<keyword evidence="3" id="KW-1185">Reference proteome</keyword>
<protein>
    <recommendedName>
        <fullName evidence="4">Lipoprotein</fullName>
    </recommendedName>
</protein>
<proteinExistence type="predicted"/>
<keyword evidence="1" id="KW-0732">Signal</keyword>
<dbReference type="AlphaFoldDB" id="A0A1S2LV16"/>
<accession>A0A1S2LV16</accession>
<feature type="signal peptide" evidence="1">
    <location>
        <begin position="1"/>
        <end position="19"/>
    </location>
</feature>
<dbReference type="EMBL" id="MLQQ01000002">
    <property type="protein sequence ID" value="OIJ15205.1"/>
    <property type="molecule type" value="Genomic_DNA"/>
</dbReference>
<dbReference type="RefSeq" id="WP_071312309.1">
    <property type="nucleotide sequence ID" value="NZ_MLQQ01000002.1"/>
</dbReference>
<dbReference type="OrthoDB" id="1797983at2"/>
<sequence length="149" mass="16651">MKFKLIFFMVPLLALLYVAGCTNSSTEILKPPNLIISVDGNTIHPAVGTYSWSRENSDGTSTAIHADSDAPPGLVKDQEPFIVTPSSEMTFDFETPPTKYEIRTWDEDYNVTGTFDKLDLSEHEGTNIFEVLAHWEQGTASYAFLLRVK</sequence>
<feature type="chain" id="PRO_5038792170" description="Lipoprotein" evidence="1">
    <location>
        <begin position="20"/>
        <end position="149"/>
    </location>
</feature>